<proteinExistence type="predicted"/>
<gene>
    <name evidence="2" type="ORF">SAMN04487910_2161</name>
</gene>
<feature type="transmembrane region" description="Helical" evidence="1">
    <location>
        <begin position="35"/>
        <end position="55"/>
    </location>
</feature>
<name>A0A1H7NPI3_AQUAM</name>
<evidence type="ECO:0000313" key="2">
    <source>
        <dbReference type="EMBL" id="SEL25244.1"/>
    </source>
</evidence>
<accession>A0A1H7NPI3</accession>
<dbReference type="STRING" id="1038014.SAMN04487910_2161"/>
<dbReference type="AlphaFoldDB" id="A0A1H7NPI3"/>
<keyword evidence="1" id="KW-0812">Transmembrane</keyword>
<organism evidence="2 3">
    <name type="scientific">Aquimarina amphilecti</name>
    <dbReference type="NCBI Taxonomy" id="1038014"/>
    <lineage>
        <taxon>Bacteria</taxon>
        <taxon>Pseudomonadati</taxon>
        <taxon>Bacteroidota</taxon>
        <taxon>Flavobacteriia</taxon>
        <taxon>Flavobacteriales</taxon>
        <taxon>Flavobacteriaceae</taxon>
        <taxon>Aquimarina</taxon>
    </lineage>
</organism>
<reference evidence="2 3" key="1">
    <citation type="submission" date="2016-10" db="EMBL/GenBank/DDBJ databases">
        <authorList>
            <person name="de Groot N.N."/>
        </authorList>
    </citation>
    <scope>NUCLEOTIDE SEQUENCE [LARGE SCALE GENOMIC DNA]</scope>
    <source>
        <strain evidence="2 3">DSM 25232</strain>
    </source>
</reference>
<protein>
    <submittedName>
        <fullName evidence="2">Uncharacterized protein</fullName>
    </submittedName>
</protein>
<evidence type="ECO:0000256" key="1">
    <source>
        <dbReference type="SAM" id="Phobius"/>
    </source>
</evidence>
<sequence length="66" mass="7257">MKYFIYALIVVAISLIIYNATVLDFNDILQGDSKTALISILGSACVVILLMILLISRAIQQKQKNG</sequence>
<evidence type="ECO:0000313" key="3">
    <source>
        <dbReference type="Proteomes" id="UP000198521"/>
    </source>
</evidence>
<feature type="transmembrane region" description="Helical" evidence="1">
    <location>
        <begin position="5"/>
        <end position="23"/>
    </location>
</feature>
<dbReference type="Proteomes" id="UP000198521">
    <property type="component" value="Unassembled WGS sequence"/>
</dbReference>
<keyword evidence="1" id="KW-0472">Membrane</keyword>
<dbReference type="RefSeq" id="WP_091408151.1">
    <property type="nucleotide sequence ID" value="NZ_FOAB01000003.1"/>
</dbReference>
<dbReference type="OrthoDB" id="1453319at2"/>
<keyword evidence="3" id="KW-1185">Reference proteome</keyword>
<keyword evidence="1" id="KW-1133">Transmembrane helix</keyword>
<dbReference type="EMBL" id="FOAB01000003">
    <property type="protein sequence ID" value="SEL25244.1"/>
    <property type="molecule type" value="Genomic_DNA"/>
</dbReference>